<evidence type="ECO:0000313" key="4">
    <source>
        <dbReference type="Proteomes" id="UP000249524"/>
    </source>
</evidence>
<keyword evidence="4" id="KW-1185">Reference proteome</keyword>
<protein>
    <submittedName>
        <fullName evidence="3">Uncharacterized protein</fullName>
    </submittedName>
</protein>
<evidence type="ECO:0000256" key="1">
    <source>
        <dbReference type="SAM" id="Phobius"/>
    </source>
</evidence>
<dbReference type="EMBL" id="QFYS01000004">
    <property type="protein sequence ID" value="RAK65504.1"/>
    <property type="molecule type" value="Genomic_DNA"/>
</dbReference>
<keyword evidence="2" id="KW-0732">Signal</keyword>
<feature type="transmembrane region" description="Helical" evidence="1">
    <location>
        <begin position="195"/>
        <end position="211"/>
    </location>
</feature>
<keyword evidence="1" id="KW-0812">Transmembrane</keyword>
<gene>
    <name evidence="3" type="ORF">DJ019_11115</name>
</gene>
<dbReference type="InterPro" id="IPR013424">
    <property type="entry name" value="Ice-binding_C"/>
</dbReference>
<keyword evidence="1" id="KW-1133">Transmembrane helix</keyword>
<dbReference type="AlphaFoldDB" id="A0A328BHW8"/>
<accession>A0A328BHW8</accession>
<name>A0A328BHW8_9CAUL</name>
<keyword evidence="1" id="KW-0472">Membrane</keyword>
<dbReference type="OrthoDB" id="8775303at2"/>
<evidence type="ECO:0000256" key="2">
    <source>
        <dbReference type="SAM" id="SignalP"/>
    </source>
</evidence>
<dbReference type="Proteomes" id="UP000249524">
    <property type="component" value="Unassembled WGS sequence"/>
</dbReference>
<organism evidence="3 4">
    <name type="scientific">Phenylobacterium kunshanense</name>
    <dbReference type="NCBI Taxonomy" id="1445034"/>
    <lineage>
        <taxon>Bacteria</taxon>
        <taxon>Pseudomonadati</taxon>
        <taxon>Pseudomonadota</taxon>
        <taxon>Alphaproteobacteria</taxon>
        <taxon>Caulobacterales</taxon>
        <taxon>Caulobacteraceae</taxon>
        <taxon>Phenylobacterium</taxon>
    </lineage>
</organism>
<dbReference type="NCBIfam" id="TIGR02595">
    <property type="entry name" value="PEP_CTERM"/>
    <property type="match status" value="1"/>
</dbReference>
<comment type="caution">
    <text evidence="3">The sequence shown here is derived from an EMBL/GenBank/DDBJ whole genome shotgun (WGS) entry which is preliminary data.</text>
</comment>
<feature type="chain" id="PRO_5016420335" evidence="2">
    <location>
        <begin position="28"/>
        <end position="223"/>
    </location>
</feature>
<dbReference type="Pfam" id="PF20773">
    <property type="entry name" value="InhA-like_MAM"/>
    <property type="match status" value="1"/>
</dbReference>
<reference evidence="3 4" key="1">
    <citation type="submission" date="2018-05" db="EMBL/GenBank/DDBJ databases">
        <authorList>
            <person name="Lanie J.A."/>
            <person name="Ng W.-L."/>
            <person name="Kazmierczak K.M."/>
            <person name="Andrzejewski T.M."/>
            <person name="Davidsen T.M."/>
            <person name="Wayne K.J."/>
            <person name="Tettelin H."/>
            <person name="Glass J.I."/>
            <person name="Rusch D."/>
            <person name="Podicherti R."/>
            <person name="Tsui H.-C.T."/>
            <person name="Winkler M.E."/>
        </authorList>
    </citation>
    <scope>NUCLEOTIDE SEQUENCE [LARGE SCALE GENOMIC DNA]</scope>
    <source>
        <strain evidence="3 4">BUT-10</strain>
    </source>
</reference>
<proteinExistence type="predicted"/>
<feature type="signal peptide" evidence="2">
    <location>
        <begin position="1"/>
        <end position="27"/>
    </location>
</feature>
<sequence length="223" mass="23928">MEPSPLNLRPALAALAAAALMSTSAEAAQIFRQTFTNGLGANESVGGRFAVKDGQAGNVNGSKNYDYSWYQLVLDLTDYTDATMTFDYDILSEYRYDGFNVVAATGEVDPPNGLLVPTTPGFYGPMGNSLSKLGPTALSGDQRGSVAFDLTQFAGQAVTLRFQYQSDYFAFNRGVIFDNILVTGTRAAGAVPEPATWAMLLIGFFGSGALLRQSRRRYALTGH</sequence>
<evidence type="ECO:0000313" key="3">
    <source>
        <dbReference type="EMBL" id="RAK65504.1"/>
    </source>
</evidence>